<accession>A0A1H6U6R9</accession>
<evidence type="ECO:0000313" key="11">
    <source>
        <dbReference type="Proteomes" id="UP000183028"/>
    </source>
</evidence>
<evidence type="ECO:0000256" key="3">
    <source>
        <dbReference type="ARBA" id="ARBA00023015"/>
    </source>
</evidence>
<dbReference type="CDD" id="cd06091">
    <property type="entry name" value="KOW_NusG"/>
    <property type="match status" value="1"/>
</dbReference>
<comment type="function">
    <text evidence="5 7">Participates in transcription elongation, termination and antitermination.</text>
</comment>
<dbReference type="HAMAP" id="MF_00948">
    <property type="entry name" value="NusG"/>
    <property type="match status" value="1"/>
</dbReference>
<dbReference type="InterPro" id="IPR006645">
    <property type="entry name" value="NGN-like_dom"/>
</dbReference>
<evidence type="ECO:0000256" key="7">
    <source>
        <dbReference type="RuleBase" id="RU000538"/>
    </source>
</evidence>
<dbReference type="InterPro" id="IPR036735">
    <property type="entry name" value="NGN_dom_sf"/>
</dbReference>
<dbReference type="InterPro" id="IPR043425">
    <property type="entry name" value="NusG-like"/>
</dbReference>
<proteinExistence type="inferred from homology"/>
<evidence type="ECO:0000256" key="5">
    <source>
        <dbReference type="HAMAP-Rule" id="MF_00948"/>
    </source>
</evidence>
<dbReference type="RefSeq" id="WP_074732214.1">
    <property type="nucleotide sequence ID" value="NZ_CACVPP010000006.1"/>
</dbReference>
<dbReference type="InterPro" id="IPR005825">
    <property type="entry name" value="Ribosomal_uL24_CS"/>
</dbReference>
<feature type="domain" description="KOW" evidence="9">
    <location>
        <begin position="129"/>
        <end position="156"/>
    </location>
</feature>
<dbReference type="InterPro" id="IPR005824">
    <property type="entry name" value="KOW"/>
</dbReference>
<keyword evidence="1 5" id="KW-0806">Transcription termination</keyword>
<evidence type="ECO:0000256" key="4">
    <source>
        <dbReference type="ARBA" id="ARBA00023163"/>
    </source>
</evidence>
<evidence type="ECO:0000256" key="1">
    <source>
        <dbReference type="ARBA" id="ARBA00022472"/>
    </source>
</evidence>
<dbReference type="InterPro" id="IPR047050">
    <property type="entry name" value="NGN"/>
</dbReference>
<evidence type="ECO:0000259" key="9">
    <source>
        <dbReference type="SMART" id="SM00739"/>
    </source>
</evidence>
<evidence type="ECO:0000256" key="6">
    <source>
        <dbReference type="NCBIfam" id="TIGR00922"/>
    </source>
</evidence>
<evidence type="ECO:0000256" key="2">
    <source>
        <dbReference type="ARBA" id="ARBA00022814"/>
    </source>
</evidence>
<dbReference type="SMART" id="SM00738">
    <property type="entry name" value="NGN"/>
    <property type="match status" value="1"/>
</dbReference>
<dbReference type="InterPro" id="IPR008991">
    <property type="entry name" value="Translation_prot_SH3-like_sf"/>
</dbReference>
<dbReference type="GO" id="GO:0032784">
    <property type="term" value="P:regulation of DNA-templated transcription elongation"/>
    <property type="evidence" value="ECO:0007669"/>
    <property type="project" value="InterPro"/>
</dbReference>
<dbReference type="PROSITE" id="PS01108">
    <property type="entry name" value="RIBOSOMAL_L24"/>
    <property type="match status" value="1"/>
</dbReference>
<dbReference type="PANTHER" id="PTHR30265:SF2">
    <property type="entry name" value="TRANSCRIPTION TERMINATION_ANTITERMINATION PROTEIN NUSG"/>
    <property type="match status" value="1"/>
</dbReference>
<keyword evidence="4 5" id="KW-0804">Transcription</keyword>
<dbReference type="Gene3D" id="3.30.70.940">
    <property type="entry name" value="NusG, N-terminal domain"/>
    <property type="match status" value="1"/>
</dbReference>
<dbReference type="Pfam" id="PF00467">
    <property type="entry name" value="KOW"/>
    <property type="match status" value="1"/>
</dbReference>
<dbReference type="PRINTS" id="PR00338">
    <property type="entry name" value="NUSGTNSCPFCT"/>
</dbReference>
<dbReference type="CDD" id="cd09891">
    <property type="entry name" value="NGN_Bact_1"/>
    <property type="match status" value="1"/>
</dbReference>
<dbReference type="Pfam" id="PF02357">
    <property type="entry name" value="NusG"/>
    <property type="match status" value="1"/>
</dbReference>
<feature type="domain" description="NusG-like N-terminal" evidence="8">
    <location>
        <begin position="8"/>
        <end position="119"/>
    </location>
</feature>
<evidence type="ECO:0000259" key="8">
    <source>
        <dbReference type="SMART" id="SM00738"/>
    </source>
</evidence>
<dbReference type="NCBIfam" id="TIGR00922">
    <property type="entry name" value="nusG"/>
    <property type="match status" value="1"/>
</dbReference>
<dbReference type="SUPFAM" id="SSF50104">
    <property type="entry name" value="Translation proteins SH3-like domain"/>
    <property type="match status" value="1"/>
</dbReference>
<dbReference type="STRING" id="322505.SAMN04487836_10593"/>
<dbReference type="GO" id="GO:0005840">
    <property type="term" value="C:ribosome"/>
    <property type="evidence" value="ECO:0007669"/>
    <property type="project" value="InterPro"/>
</dbReference>
<dbReference type="Gene3D" id="2.30.30.30">
    <property type="match status" value="1"/>
</dbReference>
<sequence length="185" mass="20401">MADMNDEGRMWYVVNTYSGHENKVKENLEKRIESMGLQDLVYNILIPTHVETEIKDGKKINKETTIWPGYVLVEMVMTDEAWYVVRNTPGVTGFIGSSGGGAKPFPLGKHEIDPILKQMGLATNKVELDFGVGDEVKILSGPFAGKVGKVDSIDEDKETGVVLVEFLGNLTPVDTDLVAMEKVDL</sequence>
<dbReference type="EMBL" id="FNYK01000030">
    <property type="protein sequence ID" value="SEI87206.1"/>
    <property type="molecule type" value="Genomic_DNA"/>
</dbReference>
<evidence type="ECO:0000313" key="10">
    <source>
        <dbReference type="EMBL" id="SEI87206.1"/>
    </source>
</evidence>
<dbReference type="eggNOG" id="COG0250">
    <property type="taxonomic scope" value="Bacteria"/>
</dbReference>
<dbReference type="GO" id="GO:0031564">
    <property type="term" value="P:transcription antitermination"/>
    <property type="evidence" value="ECO:0007669"/>
    <property type="project" value="UniProtKB-UniRule"/>
</dbReference>
<dbReference type="SUPFAM" id="SSF82679">
    <property type="entry name" value="N-utilization substance G protein NusG, N-terminal domain"/>
    <property type="match status" value="1"/>
</dbReference>
<dbReference type="AlphaFoldDB" id="A0A1H6U6R9"/>
<keyword evidence="3 5" id="KW-0805">Transcription regulation</keyword>
<dbReference type="OrthoDB" id="9809075at2"/>
<dbReference type="SMART" id="SM00739">
    <property type="entry name" value="KOW"/>
    <property type="match status" value="1"/>
</dbReference>
<dbReference type="GO" id="GO:0003735">
    <property type="term" value="F:structural constituent of ribosome"/>
    <property type="evidence" value="ECO:0007669"/>
    <property type="project" value="InterPro"/>
</dbReference>
<organism evidence="10 11">
    <name type="scientific">Sharpea azabuensis</name>
    <dbReference type="NCBI Taxonomy" id="322505"/>
    <lineage>
        <taxon>Bacteria</taxon>
        <taxon>Bacillati</taxon>
        <taxon>Bacillota</taxon>
        <taxon>Erysipelotrichia</taxon>
        <taxon>Erysipelotrichales</taxon>
        <taxon>Coprobacillaceae</taxon>
        <taxon>Sharpea</taxon>
    </lineage>
</organism>
<protein>
    <recommendedName>
        <fullName evidence="5 6">Transcription termination/antitermination protein NusG</fullName>
    </recommendedName>
</protein>
<dbReference type="Proteomes" id="UP000183028">
    <property type="component" value="Unassembled WGS sequence"/>
</dbReference>
<dbReference type="InterPro" id="IPR001062">
    <property type="entry name" value="Transcrpt_antiterm_NusG"/>
</dbReference>
<dbReference type="FunFam" id="3.30.70.940:FF:000002">
    <property type="entry name" value="Transcription termination/antitermination protein NusG"/>
    <property type="match status" value="1"/>
</dbReference>
<comment type="similarity">
    <text evidence="5 7">Belongs to the NusG family.</text>
</comment>
<dbReference type="GO" id="GO:0006412">
    <property type="term" value="P:translation"/>
    <property type="evidence" value="ECO:0007669"/>
    <property type="project" value="InterPro"/>
</dbReference>
<dbReference type="InterPro" id="IPR014722">
    <property type="entry name" value="Rib_uL2_dom2"/>
</dbReference>
<dbReference type="GO" id="GO:0006353">
    <property type="term" value="P:DNA-templated transcription termination"/>
    <property type="evidence" value="ECO:0007669"/>
    <property type="project" value="UniProtKB-UniRule"/>
</dbReference>
<name>A0A1H6U6R9_9FIRM</name>
<keyword evidence="2 5" id="KW-0889">Transcription antitermination</keyword>
<gene>
    <name evidence="5" type="primary">nusG</name>
    <name evidence="10" type="ORF">SAMN04487834_103017</name>
</gene>
<dbReference type="PANTHER" id="PTHR30265">
    <property type="entry name" value="RHO-INTERACTING TRANSCRIPTION TERMINATION FACTOR NUSG"/>
    <property type="match status" value="1"/>
</dbReference>
<dbReference type="GO" id="GO:0005829">
    <property type="term" value="C:cytosol"/>
    <property type="evidence" value="ECO:0007669"/>
    <property type="project" value="TreeGrafter"/>
</dbReference>
<dbReference type="GO" id="GO:0006354">
    <property type="term" value="P:DNA-templated transcription elongation"/>
    <property type="evidence" value="ECO:0007669"/>
    <property type="project" value="UniProtKB-UniRule"/>
</dbReference>
<reference evidence="11" key="1">
    <citation type="submission" date="2016-10" db="EMBL/GenBank/DDBJ databases">
        <authorList>
            <person name="Varghese N."/>
        </authorList>
    </citation>
    <scope>NUCLEOTIDE SEQUENCE [LARGE SCALE GENOMIC DNA]</scope>
    <source>
        <strain evidence="11">DSM 20406</strain>
    </source>
</reference>
<keyword evidence="11" id="KW-1185">Reference proteome</keyword>